<evidence type="ECO:0000256" key="6">
    <source>
        <dbReference type="ARBA" id="ARBA00023027"/>
    </source>
</evidence>
<dbReference type="PANTHER" id="PTHR42789">
    <property type="entry name" value="D-ISOMER SPECIFIC 2-HYDROXYACID DEHYDROGENASE FAMILY PROTEIN (AFU_ORTHOLOGUE AFUA_6G10090)"/>
    <property type="match status" value="1"/>
</dbReference>
<dbReference type="Pfam" id="PF02826">
    <property type="entry name" value="2-Hacid_dh_C"/>
    <property type="match status" value="1"/>
</dbReference>
<dbReference type="Gene3D" id="3.30.70.260">
    <property type="match status" value="1"/>
</dbReference>
<dbReference type="InterPro" id="IPR036291">
    <property type="entry name" value="NAD(P)-bd_dom_sf"/>
</dbReference>
<evidence type="ECO:0000256" key="9">
    <source>
        <dbReference type="ARBA" id="ARBA00048731"/>
    </source>
</evidence>
<evidence type="ECO:0000256" key="7">
    <source>
        <dbReference type="ARBA" id="ARBA00023299"/>
    </source>
</evidence>
<dbReference type="HOGENOM" id="CLU_019796_8_1_0"/>
<dbReference type="OrthoDB" id="9805416at2"/>
<evidence type="ECO:0000256" key="3">
    <source>
        <dbReference type="ARBA" id="ARBA00005854"/>
    </source>
</evidence>
<dbReference type="GO" id="GO:0004617">
    <property type="term" value="F:phosphoglycerate dehydrogenase activity"/>
    <property type="evidence" value="ECO:0007669"/>
    <property type="project" value="UniProtKB-UniRule"/>
</dbReference>
<keyword evidence="5 10" id="KW-0560">Oxidoreductase</keyword>
<dbReference type="STRING" id="926567.TheveDRAFT_0902"/>
<dbReference type="InterPro" id="IPR045626">
    <property type="entry name" value="PGDH_ASB_dom"/>
</dbReference>
<dbReference type="AlphaFoldDB" id="H0URU9"/>
<comment type="function">
    <text evidence="1">Catalyzes the reversible oxidation of 3-phospho-D-glycerate to 3-phosphonooxypyruvate, the first step of the phosphorylated L-serine biosynthesis pathway. Also catalyzes the reversible oxidation of 2-hydroxyglutarate to 2-oxoglutarate.</text>
</comment>
<evidence type="ECO:0000256" key="1">
    <source>
        <dbReference type="ARBA" id="ARBA00003800"/>
    </source>
</evidence>
<proteinExistence type="inferred from homology"/>
<evidence type="ECO:0000256" key="10">
    <source>
        <dbReference type="RuleBase" id="RU363003"/>
    </source>
</evidence>
<evidence type="ECO:0000313" key="13">
    <source>
        <dbReference type="Proteomes" id="UP000005730"/>
    </source>
</evidence>
<organism evidence="12 13">
    <name type="scientific">Thermanaerovibrio velox DSM 12556</name>
    <dbReference type="NCBI Taxonomy" id="926567"/>
    <lineage>
        <taxon>Bacteria</taxon>
        <taxon>Thermotogati</taxon>
        <taxon>Synergistota</taxon>
        <taxon>Synergistia</taxon>
        <taxon>Synergistales</taxon>
        <taxon>Synergistaceae</taxon>
        <taxon>Thermanaerovibrio</taxon>
    </lineage>
</organism>
<comment type="similarity">
    <text evidence="3 10">Belongs to the D-isomer specific 2-hydroxyacid dehydrogenase family.</text>
</comment>
<dbReference type="SUPFAM" id="SSF52283">
    <property type="entry name" value="Formate/glycerate dehydrogenase catalytic domain-like"/>
    <property type="match status" value="1"/>
</dbReference>
<dbReference type="Gene3D" id="3.30.1330.90">
    <property type="entry name" value="D-3-phosphoglycerate dehydrogenase, domain 3"/>
    <property type="match status" value="1"/>
</dbReference>
<dbReference type="Pfam" id="PF01842">
    <property type="entry name" value="ACT"/>
    <property type="match status" value="1"/>
</dbReference>
<dbReference type="Gene3D" id="3.40.50.720">
    <property type="entry name" value="NAD(P)-binding Rossmann-like Domain"/>
    <property type="match status" value="2"/>
</dbReference>
<dbReference type="UniPathway" id="UPA00135">
    <property type="reaction ID" value="UER00196"/>
</dbReference>
<dbReference type="NCBIfam" id="TIGR01327">
    <property type="entry name" value="PGDH"/>
    <property type="match status" value="1"/>
</dbReference>
<dbReference type="Pfam" id="PF19304">
    <property type="entry name" value="PGDH_inter"/>
    <property type="match status" value="1"/>
</dbReference>
<sequence>MWKVLVTESIHEEGLKILRDAADVTLVERVGISKEEFLAELADADALLTRSGTAIDVHVLESAPKLKVVARAGVGVDNVDLMEASKRGIVVINAPTGNTLSAADHTMALMLSLVRRVPQAHASILAGKWDRKSFMGHQLHAKKLFIIGLGKIGSQVAIRGRAFGMEVYAYDPYVPEVKMDNLGVARVDSLEDGLAIADVVTIHVPLTDETRGMLDENRIRTVKRGAYLINCARGGLMDEVACYNALKDGRLSGVAIDVYGHEPVSSDHPILSEDVRDRVVLTPHIGANTFEAQSAVARIAAQNLLAALRGEPYEHAVNLPFMKHRLSDLKKKFLALSRNLGILGTHMADLTKGAVKSCSLVLRGPVFQEEDEPIKFDAPFRLKPYTVAFLKGLLEVRHGAEVNYMIAPLIARDKGIDIEEGTGESNTYRNVIEVVITTEKGSVRLMGTVTEEGRQRVVRINDYWLDLIPSGKILLFQNHDRPGVIGKVGTLLGRANVNIANFALGRKNESGLALAAMQIDQDLSEDLLKTLREDVDLIWATTVSLKEDL</sequence>
<comment type="pathway">
    <text evidence="2 10">Amino-acid biosynthesis; L-serine biosynthesis; L-serine from 3-phospho-D-glycerate: step 1/3.</text>
</comment>
<dbReference type="EC" id="1.1.1.95" evidence="10"/>
<dbReference type="InterPro" id="IPR029753">
    <property type="entry name" value="D-isomer_DH_CS"/>
</dbReference>
<keyword evidence="6 10" id="KW-0520">NAD</keyword>
<dbReference type="PROSITE" id="PS51671">
    <property type="entry name" value="ACT"/>
    <property type="match status" value="1"/>
</dbReference>
<keyword evidence="13" id="KW-1185">Reference proteome</keyword>
<dbReference type="InterPro" id="IPR029009">
    <property type="entry name" value="ASB_dom_sf"/>
</dbReference>
<dbReference type="InterPro" id="IPR050857">
    <property type="entry name" value="D-2-hydroxyacid_DH"/>
</dbReference>
<evidence type="ECO:0000256" key="8">
    <source>
        <dbReference type="ARBA" id="ARBA00048126"/>
    </source>
</evidence>
<keyword evidence="7 10" id="KW-0718">Serine biosynthesis</keyword>
<dbReference type="SUPFAM" id="SSF51735">
    <property type="entry name" value="NAD(P)-binding Rossmann-fold domains"/>
    <property type="match status" value="1"/>
</dbReference>
<dbReference type="Pfam" id="PF00389">
    <property type="entry name" value="2-Hacid_dh"/>
    <property type="match status" value="1"/>
</dbReference>
<dbReference type="InterPro" id="IPR006139">
    <property type="entry name" value="D-isomer_2_OHA_DH_cat_dom"/>
</dbReference>
<dbReference type="RefSeq" id="WP_006583532.1">
    <property type="nucleotide sequence ID" value="NZ_CM001377.1"/>
</dbReference>
<evidence type="ECO:0000259" key="11">
    <source>
        <dbReference type="PROSITE" id="PS51671"/>
    </source>
</evidence>
<dbReference type="SUPFAM" id="SSF143548">
    <property type="entry name" value="Serine metabolism enzymes domain"/>
    <property type="match status" value="1"/>
</dbReference>
<dbReference type="FunFam" id="3.40.50.720:FF:000021">
    <property type="entry name" value="D-3-phosphoglycerate dehydrogenase"/>
    <property type="match status" value="1"/>
</dbReference>
<evidence type="ECO:0000256" key="2">
    <source>
        <dbReference type="ARBA" id="ARBA00005216"/>
    </source>
</evidence>
<dbReference type="CDD" id="cd04902">
    <property type="entry name" value="ACT_3PGDH-xct"/>
    <property type="match status" value="1"/>
</dbReference>
<evidence type="ECO:0000256" key="4">
    <source>
        <dbReference type="ARBA" id="ARBA00021582"/>
    </source>
</evidence>
<dbReference type="InterPro" id="IPR002912">
    <property type="entry name" value="ACT_dom"/>
</dbReference>
<dbReference type="InterPro" id="IPR006140">
    <property type="entry name" value="D-isomer_DH_NAD-bd"/>
</dbReference>
<dbReference type="InterPro" id="IPR006236">
    <property type="entry name" value="PGDH"/>
</dbReference>
<dbReference type="Proteomes" id="UP000005730">
    <property type="component" value="Chromosome"/>
</dbReference>
<dbReference type="PROSITE" id="PS00671">
    <property type="entry name" value="D_2_HYDROXYACID_DH_3"/>
    <property type="match status" value="1"/>
</dbReference>
<accession>H0URU9</accession>
<protein>
    <recommendedName>
        <fullName evidence="4 10">D-3-phosphoglycerate dehydrogenase</fullName>
        <ecNumber evidence="10">1.1.1.95</ecNumber>
    </recommendedName>
</protein>
<reference evidence="12 13" key="1">
    <citation type="submission" date="2011-10" db="EMBL/GenBank/DDBJ databases">
        <title>The Noncontiguous Finished genome of Thermanaerovibrio velox DSM 12556.</title>
        <authorList>
            <consortium name="US DOE Joint Genome Institute (JGI-PGF)"/>
            <person name="Lucas S."/>
            <person name="Copeland A."/>
            <person name="Lapidus A."/>
            <person name="Glavina del Rio T."/>
            <person name="Dalin E."/>
            <person name="Tice H."/>
            <person name="Bruce D."/>
            <person name="Goodwin L."/>
            <person name="Pitluck S."/>
            <person name="Peters L."/>
            <person name="Mikhailova N."/>
            <person name="Teshima H."/>
            <person name="Kyrpides N."/>
            <person name="Mavromatis K."/>
            <person name="Ivanova N."/>
            <person name="Markowitz V."/>
            <person name="Cheng J.-F."/>
            <person name="Hugenholtz P."/>
            <person name="Woyke T."/>
            <person name="Wu D."/>
            <person name="Spring S."/>
            <person name="Brambilla E.-M."/>
            <person name="Klenk H.-P."/>
            <person name="Eisen J.A."/>
        </authorList>
    </citation>
    <scope>NUCLEOTIDE SEQUENCE [LARGE SCALE GENOMIC DNA]</scope>
    <source>
        <strain evidence="12 13">DSM 12556</strain>
    </source>
</reference>
<name>H0URU9_9BACT</name>
<dbReference type="eggNOG" id="COG0111">
    <property type="taxonomic scope" value="Bacteria"/>
</dbReference>
<dbReference type="GO" id="GO:0051287">
    <property type="term" value="F:NAD binding"/>
    <property type="evidence" value="ECO:0007669"/>
    <property type="project" value="UniProtKB-UniRule"/>
</dbReference>
<evidence type="ECO:0000313" key="12">
    <source>
        <dbReference type="EMBL" id="EHM10038.1"/>
    </source>
</evidence>
<dbReference type="EMBL" id="CM001377">
    <property type="protein sequence ID" value="EHM10038.1"/>
    <property type="molecule type" value="Genomic_DNA"/>
</dbReference>
<keyword evidence="10" id="KW-0028">Amino-acid biosynthesis</keyword>
<evidence type="ECO:0000256" key="5">
    <source>
        <dbReference type="ARBA" id="ARBA00023002"/>
    </source>
</evidence>
<dbReference type="SUPFAM" id="SSF55021">
    <property type="entry name" value="ACT-like"/>
    <property type="match status" value="1"/>
</dbReference>
<comment type="catalytic activity">
    <reaction evidence="9 10">
        <text>(2R)-3-phosphoglycerate + NAD(+) = 3-phosphooxypyruvate + NADH + H(+)</text>
        <dbReference type="Rhea" id="RHEA:12641"/>
        <dbReference type="ChEBI" id="CHEBI:15378"/>
        <dbReference type="ChEBI" id="CHEBI:18110"/>
        <dbReference type="ChEBI" id="CHEBI:57540"/>
        <dbReference type="ChEBI" id="CHEBI:57945"/>
        <dbReference type="ChEBI" id="CHEBI:58272"/>
        <dbReference type="EC" id="1.1.1.95"/>
    </reaction>
</comment>
<dbReference type="CDD" id="cd12173">
    <property type="entry name" value="PGDH_4"/>
    <property type="match status" value="1"/>
</dbReference>
<dbReference type="PANTHER" id="PTHR42789:SF1">
    <property type="entry name" value="D-ISOMER SPECIFIC 2-HYDROXYACID DEHYDROGENASE FAMILY PROTEIN (AFU_ORTHOLOGUE AFUA_6G10090)"/>
    <property type="match status" value="1"/>
</dbReference>
<dbReference type="GO" id="GO:0006564">
    <property type="term" value="P:L-serine biosynthetic process"/>
    <property type="evidence" value="ECO:0007669"/>
    <property type="project" value="UniProtKB-UniRule"/>
</dbReference>
<dbReference type="InterPro" id="IPR045865">
    <property type="entry name" value="ACT-like_dom_sf"/>
</dbReference>
<feature type="domain" description="ACT" evidence="11">
    <location>
        <begin position="473"/>
        <end position="545"/>
    </location>
</feature>
<comment type="catalytic activity">
    <reaction evidence="8">
        <text>(R)-2-hydroxyglutarate + NAD(+) = 2-oxoglutarate + NADH + H(+)</text>
        <dbReference type="Rhea" id="RHEA:49612"/>
        <dbReference type="ChEBI" id="CHEBI:15378"/>
        <dbReference type="ChEBI" id="CHEBI:15801"/>
        <dbReference type="ChEBI" id="CHEBI:16810"/>
        <dbReference type="ChEBI" id="CHEBI:57540"/>
        <dbReference type="ChEBI" id="CHEBI:57945"/>
        <dbReference type="EC" id="1.1.1.399"/>
    </reaction>
</comment>
<gene>
    <name evidence="12" type="ORF">TheveDRAFT_0902</name>
</gene>